<dbReference type="InterPro" id="IPR001482">
    <property type="entry name" value="T2SS/T4SS_dom"/>
</dbReference>
<dbReference type="EMBL" id="QUZK01000004">
    <property type="protein sequence ID" value="RFF32699.1"/>
    <property type="molecule type" value="Genomic_DNA"/>
</dbReference>
<dbReference type="Gene3D" id="3.30.450.90">
    <property type="match status" value="1"/>
</dbReference>
<organism evidence="5 6">
    <name type="scientific">Wenzhouxiangella sediminis</name>
    <dbReference type="NCBI Taxonomy" id="1792836"/>
    <lineage>
        <taxon>Bacteria</taxon>
        <taxon>Pseudomonadati</taxon>
        <taxon>Pseudomonadota</taxon>
        <taxon>Gammaproteobacteria</taxon>
        <taxon>Chromatiales</taxon>
        <taxon>Wenzhouxiangellaceae</taxon>
        <taxon>Wenzhouxiangella</taxon>
    </lineage>
</organism>
<evidence type="ECO:0000256" key="2">
    <source>
        <dbReference type="ARBA" id="ARBA00022741"/>
    </source>
</evidence>
<keyword evidence="3" id="KW-0067">ATP-binding</keyword>
<dbReference type="GO" id="GO:0005886">
    <property type="term" value="C:plasma membrane"/>
    <property type="evidence" value="ECO:0007669"/>
    <property type="project" value="TreeGrafter"/>
</dbReference>
<dbReference type="FunFam" id="3.40.50.300:FF:000398">
    <property type="entry name" value="Type IV pilus assembly ATPase PilB"/>
    <property type="match status" value="1"/>
</dbReference>
<evidence type="ECO:0000313" key="5">
    <source>
        <dbReference type="EMBL" id="RFF32699.1"/>
    </source>
</evidence>
<sequence length="587" mass="65922">MSNVRKPRQKIRLGDLLVKHKMISERQLEDALGEQKRSGHKLGRVLVQMGHVTEDDLLDFLGRQLDIPVIDLKHYNFKPQTVRLLPETHARRYRAIVLAEKDDELTVGMADPTDIFGFDALRSILKKPINIVLVRESDLLRTIDIVYRRTEEISSLAEELGEELSESDYDISQLEDDEGQVDAPVIKLLQSMFEDAVQIGASDIHIEPDESVLRIRQRVDGELQEQVIEGRRVASALVTRLKLMASLNISEKRLPQDGRFSVRVKDHNIDVRLSTMPIQYGESMVMRLLDQSAGLLELDRLGIPPEMESRIRRLISRPSGMVLVTGPTGSGKTTTLYAALNHINQSRRKVITVEDPVEYRLPRINQVQVNRKIGLDFARVLRTALRQDPDIIMVGEMRDRETAEIGLRAAMTGHLVLSTLHTNSAPATVMRLVDMGAQGFMVAAALDGVIAQRLVRRVCDSCGEETEPDHGQLAWVRARLGDQAADGIRFRAGRGCAYCSNTGYRGRIGVYELLEMDDELTDALRRMDTSAFSSLARNRKGYRPLLDCALDYAREGITSLEEVIRLAGGLDELLDSRMDTTIGDEVS</sequence>
<dbReference type="InterPro" id="IPR037257">
    <property type="entry name" value="T2SS_E_N_sf"/>
</dbReference>
<dbReference type="InterPro" id="IPR003593">
    <property type="entry name" value="AAA+_ATPase"/>
</dbReference>
<dbReference type="InterPro" id="IPR007831">
    <property type="entry name" value="T2SS_GspE_N"/>
</dbReference>
<dbReference type="SUPFAM" id="SSF160246">
    <property type="entry name" value="EspE N-terminal domain-like"/>
    <property type="match status" value="1"/>
</dbReference>
<dbReference type="FunFam" id="3.30.300.160:FF:000002">
    <property type="entry name" value="Type II secretion system protein E"/>
    <property type="match status" value="1"/>
</dbReference>
<accession>A0A3E1KCX0</accession>
<dbReference type="GO" id="GO:0005524">
    <property type="term" value="F:ATP binding"/>
    <property type="evidence" value="ECO:0007669"/>
    <property type="project" value="UniProtKB-KW"/>
</dbReference>
<dbReference type="PANTHER" id="PTHR30258:SF29">
    <property type="entry name" value="MSHA PILUS ASSEMBLY ATPASE MSHE"/>
    <property type="match status" value="1"/>
</dbReference>
<dbReference type="SUPFAM" id="SSF52540">
    <property type="entry name" value="P-loop containing nucleoside triphosphate hydrolases"/>
    <property type="match status" value="1"/>
</dbReference>
<dbReference type="OrthoDB" id="9804785at2"/>
<gene>
    <name evidence="5" type="ORF">DZC52_00830</name>
</gene>
<keyword evidence="6" id="KW-1185">Reference proteome</keyword>
<comment type="caution">
    <text evidence="5">The sequence shown here is derived from an EMBL/GenBank/DDBJ whole genome shotgun (WGS) entry which is preliminary data.</text>
</comment>
<keyword evidence="2" id="KW-0547">Nucleotide-binding</keyword>
<dbReference type="RefSeq" id="WP_116649228.1">
    <property type="nucleotide sequence ID" value="NZ_QUZK01000004.1"/>
</dbReference>
<dbReference type="Pfam" id="PF00437">
    <property type="entry name" value="T2SSE"/>
    <property type="match status" value="1"/>
</dbReference>
<evidence type="ECO:0000259" key="4">
    <source>
        <dbReference type="PROSITE" id="PS00662"/>
    </source>
</evidence>
<proteinExistence type="inferred from homology"/>
<dbReference type="GO" id="GO:0016887">
    <property type="term" value="F:ATP hydrolysis activity"/>
    <property type="evidence" value="ECO:0007669"/>
    <property type="project" value="TreeGrafter"/>
</dbReference>
<dbReference type="CDD" id="cd01129">
    <property type="entry name" value="PulE-GspE-like"/>
    <property type="match status" value="1"/>
</dbReference>
<dbReference type="Gene3D" id="3.40.50.300">
    <property type="entry name" value="P-loop containing nucleotide triphosphate hydrolases"/>
    <property type="match status" value="1"/>
</dbReference>
<dbReference type="AlphaFoldDB" id="A0A3E1KCX0"/>
<dbReference type="Proteomes" id="UP000260351">
    <property type="component" value="Unassembled WGS sequence"/>
</dbReference>
<dbReference type="PANTHER" id="PTHR30258">
    <property type="entry name" value="TYPE II SECRETION SYSTEM PROTEIN GSPE-RELATED"/>
    <property type="match status" value="1"/>
</dbReference>
<evidence type="ECO:0000256" key="1">
    <source>
        <dbReference type="ARBA" id="ARBA00006611"/>
    </source>
</evidence>
<protein>
    <submittedName>
        <fullName evidence="5">Type II/IV secretion system protein</fullName>
    </submittedName>
</protein>
<dbReference type="FunFam" id="3.30.450.90:FF:000001">
    <property type="entry name" value="Type II secretion system ATPase GspE"/>
    <property type="match status" value="1"/>
</dbReference>
<dbReference type="Pfam" id="PF05157">
    <property type="entry name" value="MshEN"/>
    <property type="match status" value="1"/>
</dbReference>
<dbReference type="InterPro" id="IPR027417">
    <property type="entry name" value="P-loop_NTPase"/>
</dbReference>
<evidence type="ECO:0000313" key="6">
    <source>
        <dbReference type="Proteomes" id="UP000260351"/>
    </source>
</evidence>
<feature type="domain" description="Bacterial type II secretion system protein E" evidence="4">
    <location>
        <begin position="385"/>
        <end position="399"/>
    </location>
</feature>
<reference evidence="5 6" key="1">
    <citation type="submission" date="2018-08" db="EMBL/GenBank/DDBJ databases">
        <title>Wenzhouxiangella salilacus sp. nov., a novel bacterium isolated from a saline lake in Xinjiang Province, China.</title>
        <authorList>
            <person name="Han S."/>
        </authorList>
    </citation>
    <scope>NUCLEOTIDE SEQUENCE [LARGE SCALE GENOMIC DNA]</scope>
    <source>
        <strain evidence="5 6">XDB06</strain>
    </source>
</reference>
<dbReference type="Gene3D" id="3.30.300.160">
    <property type="entry name" value="Type II secretion system, protein E, N-terminal domain"/>
    <property type="match status" value="1"/>
</dbReference>
<comment type="similarity">
    <text evidence="1">Belongs to the GSP E family.</text>
</comment>
<name>A0A3E1KCX0_9GAMM</name>
<evidence type="ECO:0000256" key="3">
    <source>
        <dbReference type="ARBA" id="ARBA00022840"/>
    </source>
</evidence>
<dbReference type="SMART" id="SM00382">
    <property type="entry name" value="AAA"/>
    <property type="match status" value="1"/>
</dbReference>
<dbReference type="PROSITE" id="PS00662">
    <property type="entry name" value="T2SP_E"/>
    <property type="match status" value="1"/>
</dbReference>